<dbReference type="EMBL" id="WJQU01000768">
    <property type="protein sequence ID" value="KAJ6634285.1"/>
    <property type="molecule type" value="Genomic_DNA"/>
</dbReference>
<dbReference type="InterPro" id="IPR012341">
    <property type="entry name" value="6hp_glycosidase-like_sf"/>
</dbReference>
<name>A0A9Q0MM81_9DIPT</name>
<evidence type="ECO:0000256" key="2">
    <source>
        <dbReference type="PIRSR" id="PIRSR607822-1"/>
    </source>
</evidence>
<gene>
    <name evidence="3" type="ORF">Bhyg_16468</name>
    <name evidence="4" type="ORF">Bhyg_16562</name>
</gene>
<proteinExistence type="inferred from homology"/>
<feature type="binding site" evidence="2">
    <location>
        <position position="363"/>
    </location>
    <ligand>
        <name>Zn(2+)</name>
        <dbReference type="ChEBI" id="CHEBI:29105"/>
    </ligand>
</feature>
<dbReference type="EMBL" id="WJQU01000158">
    <property type="protein sequence ID" value="KAJ6634464.1"/>
    <property type="molecule type" value="Genomic_DNA"/>
</dbReference>
<dbReference type="SUPFAM" id="SSF158745">
    <property type="entry name" value="LanC-like"/>
    <property type="match status" value="1"/>
</dbReference>
<dbReference type="InterPro" id="IPR007822">
    <property type="entry name" value="LANC-like"/>
</dbReference>
<dbReference type="Gene3D" id="1.50.10.10">
    <property type="match status" value="1"/>
</dbReference>
<dbReference type="GO" id="GO:0005975">
    <property type="term" value="P:carbohydrate metabolic process"/>
    <property type="evidence" value="ECO:0007669"/>
    <property type="project" value="InterPro"/>
</dbReference>
<dbReference type="PRINTS" id="PR01950">
    <property type="entry name" value="LANCSUPER"/>
</dbReference>
<dbReference type="PANTHER" id="PTHR12736:SF7">
    <property type="entry name" value="LANC-LIKE PROTEIN 3"/>
    <property type="match status" value="1"/>
</dbReference>
<dbReference type="Pfam" id="PF05147">
    <property type="entry name" value="LANC_like"/>
    <property type="match status" value="1"/>
</dbReference>
<dbReference type="PRINTS" id="PR01951">
    <property type="entry name" value="LANCEUKARYTE"/>
</dbReference>
<feature type="binding site" evidence="2">
    <location>
        <position position="364"/>
    </location>
    <ligand>
        <name>Zn(2+)</name>
        <dbReference type="ChEBI" id="CHEBI:29105"/>
    </ligand>
</feature>
<dbReference type="PANTHER" id="PTHR12736">
    <property type="entry name" value="LANC-LIKE PROTEIN"/>
    <property type="match status" value="1"/>
</dbReference>
<evidence type="ECO:0000313" key="5">
    <source>
        <dbReference type="Proteomes" id="UP001151699"/>
    </source>
</evidence>
<dbReference type="GO" id="GO:0031179">
    <property type="term" value="P:peptide modification"/>
    <property type="evidence" value="ECO:0007669"/>
    <property type="project" value="InterPro"/>
</dbReference>
<reference evidence="4" key="1">
    <citation type="submission" date="2022-07" db="EMBL/GenBank/DDBJ databases">
        <authorList>
            <person name="Trinca V."/>
            <person name="Uliana J.V.C."/>
            <person name="Torres T.T."/>
            <person name="Ward R.J."/>
            <person name="Monesi N."/>
        </authorList>
    </citation>
    <scope>NUCLEOTIDE SEQUENCE</scope>
    <source>
        <strain evidence="4">HSMRA1968</strain>
        <tissue evidence="4">Whole embryos</tissue>
    </source>
</reference>
<evidence type="ECO:0000256" key="1">
    <source>
        <dbReference type="ARBA" id="ARBA00007179"/>
    </source>
</evidence>
<dbReference type="SMART" id="SM01260">
    <property type="entry name" value="LANC_like"/>
    <property type="match status" value="1"/>
</dbReference>
<protein>
    <submittedName>
        <fullName evidence="4">LanC-like protein 3 like</fullName>
    </submittedName>
</protein>
<comment type="similarity">
    <text evidence="1">Belongs to the LanC-like protein family.</text>
</comment>
<dbReference type="GO" id="GO:0046872">
    <property type="term" value="F:metal ion binding"/>
    <property type="evidence" value="ECO:0007669"/>
    <property type="project" value="UniProtKB-KW"/>
</dbReference>
<evidence type="ECO:0000313" key="4">
    <source>
        <dbReference type="EMBL" id="KAJ6634464.1"/>
    </source>
</evidence>
<dbReference type="Proteomes" id="UP001151699">
    <property type="component" value="Unassembled WGS sequence"/>
</dbReference>
<comment type="caution">
    <text evidence="4">The sequence shown here is derived from an EMBL/GenBank/DDBJ whole genome shotgun (WGS) entry which is preliminary data.</text>
</comment>
<keyword evidence="2" id="KW-0862">Zinc</keyword>
<dbReference type="InterPro" id="IPR020464">
    <property type="entry name" value="LanC-like_prot_euk"/>
</dbReference>
<dbReference type="GO" id="GO:0005886">
    <property type="term" value="C:plasma membrane"/>
    <property type="evidence" value="ECO:0007669"/>
    <property type="project" value="TreeGrafter"/>
</dbReference>
<evidence type="ECO:0000313" key="3">
    <source>
        <dbReference type="EMBL" id="KAJ6634285.1"/>
    </source>
</evidence>
<sequence length="465" mass="52532">MADNTYFENPYDDNVDDTYSVNAPYLNSLIRHYVRQIIENTQPHPEHEQTDPKANMFLGNTGIAYMFLKLQQSPHNFTDLQPNSYACDYILDAKFNTRAMSMSNNEERCALLKGTAGMFCVSAVIASEIPNDLMKNRDLACFRSGFELSAQLDFDKKATGRKGYEQIIARDDMLVGRAGYLSGIYFINKHIEPKEFTNMEIIRLCQSVIKSGRNAAQKKGSKFPLLFPLHGCDHLGALHGMSSILLALLNSPLFYRNSQTDNFININVSSKGRYQYIKDSIDRLLELQDQHGNFLSALEDYEIPPPSVRLTPIIRWCHGSPGIIYLFMRAAVVFREEKYLDAARKIADVIWERGLLKSGPGLCHGIAGNGYALLVLYRLTKEKRYLRRAYKFAQFLTTPEFMSLPDSEDYKYSLFEGLSGAVCFLVDLLEPLSASFPFMDISGNCIEPIDVAVAVGADLSELKIE</sequence>
<accession>A0A9Q0MM81</accession>
<dbReference type="CDD" id="cd04794">
    <property type="entry name" value="euk_LANCL"/>
    <property type="match status" value="1"/>
</dbReference>
<feature type="binding site" evidence="2">
    <location>
        <position position="317"/>
    </location>
    <ligand>
        <name>Zn(2+)</name>
        <dbReference type="ChEBI" id="CHEBI:29105"/>
    </ligand>
</feature>
<keyword evidence="5" id="KW-1185">Reference proteome</keyword>
<keyword evidence="2" id="KW-0479">Metal-binding</keyword>
<dbReference type="OrthoDB" id="10257263at2759"/>
<dbReference type="AlphaFoldDB" id="A0A9Q0MM81"/>
<organism evidence="4 5">
    <name type="scientific">Pseudolycoriella hygida</name>
    <dbReference type="NCBI Taxonomy" id="35572"/>
    <lineage>
        <taxon>Eukaryota</taxon>
        <taxon>Metazoa</taxon>
        <taxon>Ecdysozoa</taxon>
        <taxon>Arthropoda</taxon>
        <taxon>Hexapoda</taxon>
        <taxon>Insecta</taxon>
        <taxon>Pterygota</taxon>
        <taxon>Neoptera</taxon>
        <taxon>Endopterygota</taxon>
        <taxon>Diptera</taxon>
        <taxon>Nematocera</taxon>
        <taxon>Sciaroidea</taxon>
        <taxon>Sciaridae</taxon>
        <taxon>Pseudolycoriella</taxon>
    </lineage>
</organism>